<dbReference type="AlphaFoldDB" id="A0A9D4FWT9"/>
<proteinExistence type="predicted"/>
<evidence type="ECO:0000256" key="1">
    <source>
        <dbReference type="SAM" id="SignalP"/>
    </source>
</evidence>
<feature type="non-terminal residue" evidence="2">
    <location>
        <position position="1"/>
    </location>
</feature>
<keyword evidence="3" id="KW-1185">Reference proteome</keyword>
<reference evidence="2" key="2">
    <citation type="submission" date="2020-11" db="EMBL/GenBank/DDBJ databases">
        <authorList>
            <person name="McCartney M.A."/>
            <person name="Auch B."/>
            <person name="Kono T."/>
            <person name="Mallez S."/>
            <person name="Becker A."/>
            <person name="Gohl D.M."/>
            <person name="Silverstein K.A.T."/>
            <person name="Koren S."/>
            <person name="Bechman K.B."/>
            <person name="Herman A."/>
            <person name="Abrahante J.E."/>
            <person name="Garbe J."/>
        </authorList>
    </citation>
    <scope>NUCLEOTIDE SEQUENCE</scope>
    <source>
        <strain evidence="2">Duluth1</strain>
        <tissue evidence="2">Whole animal</tissue>
    </source>
</reference>
<feature type="chain" id="PRO_5038713766" evidence="1">
    <location>
        <begin position="19"/>
        <end position="87"/>
    </location>
</feature>
<sequence>ASLIWSNVILLLFKFKNCGPLPSAEDSCGPRKVPLLDEEQYEPVKVKATANGQTLIHLKQIFNLEDPLLSVVCNPSIPPSCTVTIQH</sequence>
<gene>
    <name evidence="2" type="ORF">DPMN_134790</name>
</gene>
<dbReference type="EMBL" id="JAIWYP010000006">
    <property type="protein sequence ID" value="KAH3806470.1"/>
    <property type="molecule type" value="Genomic_DNA"/>
</dbReference>
<evidence type="ECO:0000313" key="3">
    <source>
        <dbReference type="Proteomes" id="UP000828390"/>
    </source>
</evidence>
<reference evidence="2" key="1">
    <citation type="journal article" date="2019" name="bioRxiv">
        <title>The Genome of the Zebra Mussel, Dreissena polymorpha: A Resource for Invasive Species Research.</title>
        <authorList>
            <person name="McCartney M.A."/>
            <person name="Auch B."/>
            <person name="Kono T."/>
            <person name="Mallez S."/>
            <person name="Zhang Y."/>
            <person name="Obille A."/>
            <person name="Becker A."/>
            <person name="Abrahante J.E."/>
            <person name="Garbe J."/>
            <person name="Badalamenti J.P."/>
            <person name="Herman A."/>
            <person name="Mangelson H."/>
            <person name="Liachko I."/>
            <person name="Sullivan S."/>
            <person name="Sone E.D."/>
            <person name="Koren S."/>
            <person name="Silverstein K.A.T."/>
            <person name="Beckman K.B."/>
            <person name="Gohl D.M."/>
        </authorList>
    </citation>
    <scope>NUCLEOTIDE SEQUENCE</scope>
    <source>
        <strain evidence="2">Duluth1</strain>
        <tissue evidence="2">Whole animal</tissue>
    </source>
</reference>
<accession>A0A9D4FWT9</accession>
<organism evidence="2 3">
    <name type="scientific">Dreissena polymorpha</name>
    <name type="common">Zebra mussel</name>
    <name type="synonym">Mytilus polymorpha</name>
    <dbReference type="NCBI Taxonomy" id="45954"/>
    <lineage>
        <taxon>Eukaryota</taxon>
        <taxon>Metazoa</taxon>
        <taxon>Spiralia</taxon>
        <taxon>Lophotrochozoa</taxon>
        <taxon>Mollusca</taxon>
        <taxon>Bivalvia</taxon>
        <taxon>Autobranchia</taxon>
        <taxon>Heteroconchia</taxon>
        <taxon>Euheterodonta</taxon>
        <taxon>Imparidentia</taxon>
        <taxon>Neoheterodontei</taxon>
        <taxon>Myida</taxon>
        <taxon>Dreissenoidea</taxon>
        <taxon>Dreissenidae</taxon>
        <taxon>Dreissena</taxon>
    </lineage>
</organism>
<keyword evidence="1" id="KW-0732">Signal</keyword>
<name>A0A9D4FWT9_DREPO</name>
<comment type="caution">
    <text evidence="2">The sequence shown here is derived from an EMBL/GenBank/DDBJ whole genome shotgun (WGS) entry which is preliminary data.</text>
</comment>
<dbReference type="Proteomes" id="UP000828390">
    <property type="component" value="Unassembled WGS sequence"/>
</dbReference>
<protein>
    <submittedName>
        <fullName evidence="2">Uncharacterized protein</fullName>
    </submittedName>
</protein>
<evidence type="ECO:0000313" key="2">
    <source>
        <dbReference type="EMBL" id="KAH3806470.1"/>
    </source>
</evidence>
<feature type="signal peptide" evidence="1">
    <location>
        <begin position="1"/>
        <end position="18"/>
    </location>
</feature>